<keyword evidence="10" id="KW-1185">Reference proteome</keyword>
<evidence type="ECO:0000259" key="8">
    <source>
        <dbReference type="Pfam" id="PF07715"/>
    </source>
</evidence>
<proteinExistence type="inferred from homology"/>
<evidence type="ECO:0000256" key="2">
    <source>
        <dbReference type="ARBA" id="ARBA00022448"/>
    </source>
</evidence>
<dbReference type="Gene3D" id="2.60.40.1120">
    <property type="entry name" value="Carboxypeptidase-like, regulatory domain"/>
    <property type="match status" value="1"/>
</dbReference>
<dbReference type="Proteomes" id="UP000323994">
    <property type="component" value="Unassembled WGS sequence"/>
</dbReference>
<evidence type="ECO:0000256" key="3">
    <source>
        <dbReference type="ARBA" id="ARBA00022452"/>
    </source>
</evidence>
<comment type="subcellular location">
    <subcellularLocation>
        <location evidence="1 7">Cell outer membrane</location>
        <topology evidence="1 7">Multi-pass membrane protein</topology>
    </subcellularLocation>
</comment>
<dbReference type="Gene3D" id="2.40.170.20">
    <property type="entry name" value="TonB-dependent receptor, beta-barrel domain"/>
    <property type="match status" value="1"/>
</dbReference>
<dbReference type="SUPFAM" id="SSF49464">
    <property type="entry name" value="Carboxypeptidase regulatory domain-like"/>
    <property type="match status" value="1"/>
</dbReference>
<keyword evidence="9" id="KW-0675">Receptor</keyword>
<evidence type="ECO:0000256" key="6">
    <source>
        <dbReference type="ARBA" id="ARBA00023237"/>
    </source>
</evidence>
<dbReference type="InterPro" id="IPR039426">
    <property type="entry name" value="TonB-dep_rcpt-like"/>
</dbReference>
<feature type="domain" description="TonB-dependent receptor plug" evidence="8">
    <location>
        <begin position="117"/>
        <end position="221"/>
    </location>
</feature>
<evidence type="ECO:0000256" key="4">
    <source>
        <dbReference type="ARBA" id="ARBA00022692"/>
    </source>
</evidence>
<gene>
    <name evidence="9" type="ORF">FEM33_13840</name>
</gene>
<keyword evidence="4 7" id="KW-0812">Transmembrane</keyword>
<dbReference type="Gene3D" id="2.170.130.10">
    <property type="entry name" value="TonB-dependent receptor, plug domain"/>
    <property type="match status" value="1"/>
</dbReference>
<dbReference type="NCBIfam" id="TIGR04056">
    <property type="entry name" value="OMP_RagA_SusC"/>
    <property type="match status" value="1"/>
</dbReference>
<dbReference type="NCBIfam" id="TIGR04057">
    <property type="entry name" value="SusC_RagA_signa"/>
    <property type="match status" value="1"/>
</dbReference>
<reference evidence="9 10" key="1">
    <citation type="submission" date="2019-05" db="EMBL/GenBank/DDBJ databases">
        <authorList>
            <person name="Qu J.-H."/>
        </authorList>
    </citation>
    <scope>NUCLEOTIDE SEQUENCE [LARGE SCALE GENOMIC DNA]</scope>
    <source>
        <strain evidence="9 10">NS28</strain>
    </source>
</reference>
<evidence type="ECO:0000256" key="1">
    <source>
        <dbReference type="ARBA" id="ARBA00004571"/>
    </source>
</evidence>
<evidence type="ECO:0000256" key="7">
    <source>
        <dbReference type="PROSITE-ProRule" id="PRU01360"/>
    </source>
</evidence>
<protein>
    <submittedName>
        <fullName evidence="9">TonB-dependent receptor</fullName>
    </submittedName>
</protein>
<organism evidence="9 10">
    <name type="scientific">Dyadobacter flavalbus</name>
    <dbReference type="NCBI Taxonomy" id="2579942"/>
    <lineage>
        <taxon>Bacteria</taxon>
        <taxon>Pseudomonadati</taxon>
        <taxon>Bacteroidota</taxon>
        <taxon>Cytophagia</taxon>
        <taxon>Cytophagales</taxon>
        <taxon>Spirosomataceae</taxon>
        <taxon>Dyadobacter</taxon>
    </lineage>
</organism>
<dbReference type="InterPro" id="IPR023997">
    <property type="entry name" value="TonB-dep_OMP_SusC/RagA_CS"/>
</dbReference>
<dbReference type="RefSeq" id="WP_139012592.1">
    <property type="nucleotide sequence ID" value="NZ_VBSN01000038.1"/>
</dbReference>
<dbReference type="PROSITE" id="PS52016">
    <property type="entry name" value="TONB_DEPENDENT_REC_3"/>
    <property type="match status" value="1"/>
</dbReference>
<evidence type="ECO:0000313" key="10">
    <source>
        <dbReference type="Proteomes" id="UP000323994"/>
    </source>
</evidence>
<dbReference type="InterPro" id="IPR023996">
    <property type="entry name" value="TonB-dep_OMP_SusC/RagA"/>
</dbReference>
<sequence length="1033" mass="113109">MRYSYTLIQIVVLFLFCIENSLAQSREISGIVQTATGEPLPGATVLVAGTNTATISDADGKFSLTAANGQSLRVSFIGFLPSEIPVTDQTTYTIQLAEDAQNLEEFVVIGYQSVRRADLTGATGIIDAQNTNKRIARSVPETLQGLTPGVAVRSGGAPGQEAIVNIRGLSTLFGNASPLYVIDGMLADANTTVNPNDVETIQVLKDASAAAIYGSRAANGVIIITTKKGKEGALKVDATVRVGISSLPRRWDMMNAQEYVETNTRAYQAAGYALQQAVAGYNGAVNTNWADELLRTGSIQDYNINLSGGGKDSRFLISGSYFSDKGIMKARDFQRASVRINTEATRNNFTFGENMMISSTERNAPFQGGFAEGNAWYDIWTSLPIIPVQSADLVSTSNPGGWGYGSFNARSFARNQAAINNITQSTSNFFKVLGNAYVDYKIFKGVSYRFNAGLETSFDKTNDIRKEGLWYWNQSPEFSSVGQTRSQFLSYLFEHTLNFNFTFNKHNLNGVVGYTQQTIRNEAVGGRRLQLGVYGGDYFTTINSASGGMTATGTRSQTLINSALGRLNYNYAEKYYLTFTFRADKDSRFSPAHRTGYFPSAAASWKISNEEFFKSDLITELKLRGSYGVLGSANLSNYQFTGFLNQAPRAVFGSGQTEFPGATQARLVYEDIKWEQKATTNLGADLVLFNNKLAVTVDAFRSVAKDVLLSLPLPLYIGNLQGDPLVNIGSIENKGIELDLAYRQTSGPFTWSIAPNFSVIRNKVLELGNLGIDEETGEPRNYIQSGNTRSQVGRSIGEYYLIKTDGLFQNNEEIQSHRAQAAYAKPGDVRYVNRIDQGTNDDINDRDRTFAGSPWPKLTSGLILNGTWSGLSLNIQFYGAFGQKLYNDVRREIDGMGYSNYRRGINPWTPENTDTDFPRLGVSYSTGAAGDPATADRGIVSNVRANTDRWLENGSYLRLRNVELGYSIPESVTGKLHLSNARVYVSAQNLLTFTKYTGLDPDVVGANFNLEPGVDLGSYPSSRIISFGLNLGF</sequence>
<dbReference type="OrthoDB" id="9768177at2"/>
<dbReference type="EMBL" id="VBSN01000038">
    <property type="protein sequence ID" value="KAA6439342.1"/>
    <property type="molecule type" value="Genomic_DNA"/>
</dbReference>
<keyword evidence="5 7" id="KW-0472">Membrane</keyword>
<accession>A0A5M8QZ91</accession>
<dbReference type="InterPro" id="IPR036942">
    <property type="entry name" value="Beta-barrel_TonB_sf"/>
</dbReference>
<keyword evidence="3 7" id="KW-1134">Transmembrane beta strand</keyword>
<keyword evidence="6 7" id="KW-0998">Cell outer membrane</keyword>
<dbReference type="AlphaFoldDB" id="A0A5M8QZ91"/>
<evidence type="ECO:0000256" key="5">
    <source>
        <dbReference type="ARBA" id="ARBA00023136"/>
    </source>
</evidence>
<comment type="similarity">
    <text evidence="7">Belongs to the TonB-dependent receptor family.</text>
</comment>
<dbReference type="InterPro" id="IPR037066">
    <property type="entry name" value="Plug_dom_sf"/>
</dbReference>
<dbReference type="SUPFAM" id="SSF56935">
    <property type="entry name" value="Porins"/>
    <property type="match status" value="1"/>
</dbReference>
<name>A0A5M8QZ91_9BACT</name>
<dbReference type="Pfam" id="PF07715">
    <property type="entry name" value="Plug"/>
    <property type="match status" value="1"/>
</dbReference>
<comment type="caution">
    <text evidence="9">The sequence shown here is derived from an EMBL/GenBank/DDBJ whole genome shotgun (WGS) entry which is preliminary data.</text>
</comment>
<dbReference type="GO" id="GO:0009279">
    <property type="term" value="C:cell outer membrane"/>
    <property type="evidence" value="ECO:0007669"/>
    <property type="project" value="UniProtKB-SubCell"/>
</dbReference>
<keyword evidence="2 7" id="KW-0813">Transport</keyword>
<dbReference type="Pfam" id="PF13715">
    <property type="entry name" value="CarbopepD_reg_2"/>
    <property type="match status" value="1"/>
</dbReference>
<evidence type="ECO:0000313" key="9">
    <source>
        <dbReference type="EMBL" id="KAA6439342.1"/>
    </source>
</evidence>
<dbReference type="InterPro" id="IPR008969">
    <property type="entry name" value="CarboxyPept-like_regulatory"/>
</dbReference>
<dbReference type="InterPro" id="IPR012910">
    <property type="entry name" value="Plug_dom"/>
</dbReference>